<keyword evidence="1" id="KW-0732">Signal</keyword>
<evidence type="ECO:0000313" key="4">
    <source>
        <dbReference type="Proteomes" id="UP000297258"/>
    </source>
</evidence>
<dbReference type="Pfam" id="PF07589">
    <property type="entry name" value="PEP-CTERM"/>
    <property type="match status" value="1"/>
</dbReference>
<evidence type="ECO:0000313" key="3">
    <source>
        <dbReference type="EMBL" id="TFW34276.1"/>
    </source>
</evidence>
<protein>
    <submittedName>
        <fullName evidence="3">PEP-CTERM sorting domain-containing protein</fullName>
    </submittedName>
</protein>
<dbReference type="NCBIfam" id="NF038120">
    <property type="entry name" value="PEP_CTERM_QFxxD"/>
    <property type="match status" value="1"/>
</dbReference>
<gene>
    <name evidence="3" type="ORF">E4O92_04330</name>
</gene>
<feature type="domain" description="Ice-binding protein C-terminal" evidence="2">
    <location>
        <begin position="241"/>
        <end position="264"/>
    </location>
</feature>
<dbReference type="EMBL" id="SPUM01000028">
    <property type="protein sequence ID" value="TFW34276.1"/>
    <property type="molecule type" value="Genomic_DNA"/>
</dbReference>
<proteinExistence type="predicted"/>
<dbReference type="AlphaFoldDB" id="A0A4Y9T760"/>
<sequence length="266" mass="28039">MLPGALITNEKKRHNMTRNQSSATARRRGGLSKLLGAALVSAAFAAPAHAGVIDFEGGYIGPVGGMEVWQQSGFDVTFLANLPGNGEGYLVGAFMNMKDDPFTCIDMACPVNNQTTFYGALNDGYLDITRSNYGDQFQVKSFDASFIGGSPVLSSYPAVAGLLRVQGWRSDGSSIYQDFLLGGPTPGGFTFGHFDTTGAFANTSFIEAAFFGFVCNAQGSCSAFSTDRAQFGIDNIVMAEVPEPSTSLIVGLGLAGLMAAARRRKA</sequence>
<name>A0A4Y9T760_9BURK</name>
<organism evidence="3 4">
    <name type="scientific">Massilia horti</name>
    <dbReference type="NCBI Taxonomy" id="2562153"/>
    <lineage>
        <taxon>Bacteria</taxon>
        <taxon>Pseudomonadati</taxon>
        <taxon>Pseudomonadota</taxon>
        <taxon>Betaproteobacteria</taxon>
        <taxon>Burkholderiales</taxon>
        <taxon>Oxalobacteraceae</taxon>
        <taxon>Telluria group</taxon>
        <taxon>Massilia</taxon>
    </lineage>
</organism>
<feature type="chain" id="PRO_5021445643" evidence="1">
    <location>
        <begin position="51"/>
        <end position="266"/>
    </location>
</feature>
<evidence type="ECO:0000259" key="2">
    <source>
        <dbReference type="Pfam" id="PF07589"/>
    </source>
</evidence>
<dbReference type="OrthoDB" id="8753759at2"/>
<dbReference type="NCBIfam" id="TIGR02595">
    <property type="entry name" value="PEP_CTERM"/>
    <property type="match status" value="1"/>
</dbReference>
<feature type="signal peptide" evidence="1">
    <location>
        <begin position="1"/>
        <end position="50"/>
    </location>
</feature>
<comment type="caution">
    <text evidence="3">The sequence shown here is derived from an EMBL/GenBank/DDBJ whole genome shotgun (WGS) entry which is preliminary data.</text>
</comment>
<dbReference type="InterPro" id="IPR013424">
    <property type="entry name" value="Ice-binding_C"/>
</dbReference>
<accession>A0A4Y9T760</accession>
<reference evidence="3 4" key="1">
    <citation type="submission" date="2019-03" db="EMBL/GenBank/DDBJ databases">
        <title>Draft genome of Massilia hortus sp. nov., a novel bacterial species of the Oxalobacteraceae family.</title>
        <authorList>
            <person name="Peta V."/>
            <person name="Raths R."/>
            <person name="Bucking H."/>
        </authorList>
    </citation>
    <scope>NUCLEOTIDE SEQUENCE [LARGE SCALE GENOMIC DNA]</scope>
    <source>
        <strain evidence="3 4">ONC3</strain>
    </source>
</reference>
<evidence type="ECO:0000256" key="1">
    <source>
        <dbReference type="SAM" id="SignalP"/>
    </source>
</evidence>
<keyword evidence="4" id="KW-1185">Reference proteome</keyword>
<dbReference type="Proteomes" id="UP000297258">
    <property type="component" value="Unassembled WGS sequence"/>
</dbReference>